<name>Q6H4E5_ORYSJ</name>
<evidence type="ECO:0000313" key="3">
    <source>
        <dbReference type="Proteomes" id="UP000000763"/>
    </source>
</evidence>
<accession>Q6H4E5</accession>
<feature type="region of interest" description="Disordered" evidence="1">
    <location>
        <begin position="49"/>
        <end position="134"/>
    </location>
</feature>
<reference evidence="3" key="1">
    <citation type="journal article" date="2005" name="Nature">
        <title>The map-based sequence of the rice genome.</title>
        <authorList>
            <consortium name="International rice genome sequencing project (IRGSP)"/>
            <person name="Matsumoto T."/>
            <person name="Wu J."/>
            <person name="Kanamori H."/>
            <person name="Katayose Y."/>
            <person name="Fujisawa M."/>
            <person name="Namiki N."/>
            <person name="Mizuno H."/>
            <person name="Yamamoto K."/>
            <person name="Antonio B.A."/>
            <person name="Baba T."/>
            <person name="Sakata K."/>
            <person name="Nagamura Y."/>
            <person name="Aoki H."/>
            <person name="Arikawa K."/>
            <person name="Arita K."/>
            <person name="Bito T."/>
            <person name="Chiden Y."/>
            <person name="Fujitsuka N."/>
            <person name="Fukunaka R."/>
            <person name="Hamada M."/>
            <person name="Harada C."/>
            <person name="Hayashi A."/>
            <person name="Hijishita S."/>
            <person name="Honda M."/>
            <person name="Hosokawa S."/>
            <person name="Ichikawa Y."/>
            <person name="Idonuma A."/>
            <person name="Iijima M."/>
            <person name="Ikeda M."/>
            <person name="Ikeno M."/>
            <person name="Ito K."/>
            <person name="Ito S."/>
            <person name="Ito T."/>
            <person name="Ito Y."/>
            <person name="Ito Y."/>
            <person name="Iwabuchi A."/>
            <person name="Kamiya K."/>
            <person name="Karasawa W."/>
            <person name="Kurita K."/>
            <person name="Katagiri S."/>
            <person name="Kikuta A."/>
            <person name="Kobayashi H."/>
            <person name="Kobayashi N."/>
            <person name="Machita K."/>
            <person name="Maehara T."/>
            <person name="Masukawa M."/>
            <person name="Mizubayashi T."/>
            <person name="Mukai Y."/>
            <person name="Nagasaki H."/>
            <person name="Nagata Y."/>
            <person name="Naito S."/>
            <person name="Nakashima M."/>
            <person name="Nakama Y."/>
            <person name="Nakamichi Y."/>
            <person name="Nakamura M."/>
            <person name="Meguro A."/>
            <person name="Negishi M."/>
            <person name="Ohta I."/>
            <person name="Ohta T."/>
            <person name="Okamoto M."/>
            <person name="Ono N."/>
            <person name="Saji S."/>
            <person name="Sakaguchi M."/>
            <person name="Sakai K."/>
            <person name="Shibata M."/>
            <person name="Shimokawa T."/>
            <person name="Song J."/>
            <person name="Takazaki Y."/>
            <person name="Terasawa K."/>
            <person name="Tsugane M."/>
            <person name="Tsuji K."/>
            <person name="Ueda S."/>
            <person name="Waki K."/>
            <person name="Yamagata H."/>
            <person name="Yamamoto M."/>
            <person name="Yamamoto S."/>
            <person name="Yamane H."/>
            <person name="Yoshiki S."/>
            <person name="Yoshihara R."/>
            <person name="Yukawa K."/>
            <person name="Zhong H."/>
            <person name="Yano M."/>
            <person name="Yuan Q."/>
            <person name="Ouyang S."/>
            <person name="Liu J."/>
            <person name="Jones K.M."/>
            <person name="Gansberger K."/>
            <person name="Moffat K."/>
            <person name="Hill J."/>
            <person name="Bera J."/>
            <person name="Fadrosh D."/>
            <person name="Jin S."/>
            <person name="Johri S."/>
            <person name="Kim M."/>
            <person name="Overton L."/>
            <person name="Reardon M."/>
            <person name="Tsitrin T."/>
            <person name="Vuong H."/>
            <person name="Weaver B."/>
            <person name="Ciecko A."/>
            <person name="Tallon L."/>
            <person name="Jackson J."/>
            <person name="Pai G."/>
            <person name="Aken S.V."/>
            <person name="Utterback T."/>
            <person name="Reidmuller S."/>
            <person name="Feldblyum T."/>
            <person name="Hsiao J."/>
            <person name="Zismann V."/>
            <person name="Iobst S."/>
            <person name="de Vazeille A.R."/>
            <person name="Buell C.R."/>
            <person name="Ying K."/>
            <person name="Li Y."/>
            <person name="Lu T."/>
            <person name="Huang Y."/>
            <person name="Zhao Q."/>
            <person name="Feng Q."/>
            <person name="Zhang L."/>
            <person name="Zhu J."/>
            <person name="Weng Q."/>
            <person name="Mu J."/>
            <person name="Lu Y."/>
            <person name="Fan D."/>
            <person name="Liu Y."/>
            <person name="Guan J."/>
            <person name="Zhang Y."/>
            <person name="Yu S."/>
            <person name="Liu X."/>
            <person name="Zhang Y."/>
            <person name="Hong G."/>
            <person name="Han B."/>
            <person name="Choisne N."/>
            <person name="Demange N."/>
            <person name="Orjeda G."/>
            <person name="Samain S."/>
            <person name="Cattolico L."/>
            <person name="Pelletier E."/>
            <person name="Couloux A."/>
            <person name="Segurens B."/>
            <person name="Wincker P."/>
            <person name="D'Hont A."/>
            <person name="Scarpelli C."/>
            <person name="Weissenbach J."/>
            <person name="Salanoubat M."/>
            <person name="Quetier F."/>
            <person name="Yu Y."/>
            <person name="Kim H.R."/>
            <person name="Rambo T."/>
            <person name="Currie J."/>
            <person name="Collura K."/>
            <person name="Luo M."/>
            <person name="Yang T."/>
            <person name="Ammiraju J.S.S."/>
            <person name="Engler F."/>
            <person name="Soderlund C."/>
            <person name="Wing R.A."/>
            <person name="Palmer L.E."/>
            <person name="de la Bastide M."/>
            <person name="Spiegel L."/>
            <person name="Nascimento L."/>
            <person name="Zutavern T."/>
            <person name="O'Shaughnessy A."/>
            <person name="Dike S."/>
            <person name="Dedhia N."/>
            <person name="Preston R."/>
            <person name="Balija V."/>
            <person name="McCombie W.R."/>
            <person name="Chow T."/>
            <person name="Chen H."/>
            <person name="Chung M."/>
            <person name="Chen C."/>
            <person name="Shaw J."/>
            <person name="Wu H."/>
            <person name="Hsiao K."/>
            <person name="Chao Y."/>
            <person name="Chu M."/>
            <person name="Cheng C."/>
            <person name="Hour A."/>
            <person name="Lee P."/>
            <person name="Lin S."/>
            <person name="Lin Y."/>
            <person name="Liou J."/>
            <person name="Liu S."/>
            <person name="Hsing Y."/>
            <person name="Raghuvanshi S."/>
            <person name="Mohanty A."/>
            <person name="Bharti A.K."/>
            <person name="Gaur A."/>
            <person name="Gupta V."/>
            <person name="Kumar D."/>
            <person name="Ravi V."/>
            <person name="Vij S."/>
            <person name="Kapur A."/>
            <person name="Khurana P."/>
            <person name="Khurana P."/>
            <person name="Khurana J.P."/>
            <person name="Tyagi A.K."/>
            <person name="Gaikwad K."/>
            <person name="Singh A."/>
            <person name="Dalal V."/>
            <person name="Srivastava S."/>
            <person name="Dixit A."/>
            <person name="Pal A.K."/>
            <person name="Ghazi I.A."/>
            <person name="Yadav M."/>
            <person name="Pandit A."/>
            <person name="Bhargava A."/>
            <person name="Sureshbabu K."/>
            <person name="Batra K."/>
            <person name="Sharma T.R."/>
            <person name="Mohapatra T."/>
            <person name="Singh N.K."/>
            <person name="Messing J."/>
            <person name="Nelson A.B."/>
            <person name="Fuks G."/>
            <person name="Kavchok S."/>
            <person name="Keizer G."/>
            <person name="Linton E."/>
            <person name="Llaca V."/>
            <person name="Song R."/>
            <person name="Tanyolac B."/>
            <person name="Young S."/>
            <person name="Ho-Il K."/>
            <person name="Hahn J.H."/>
            <person name="Sangsakoo G."/>
            <person name="Vanavichit A."/>
            <person name="de Mattos Luiz.A.T."/>
            <person name="Zimmer P.D."/>
            <person name="Malone G."/>
            <person name="Dellagostin O."/>
            <person name="de Oliveira A.C."/>
            <person name="Bevan M."/>
            <person name="Bancroft I."/>
            <person name="Minx P."/>
            <person name="Cordum H."/>
            <person name="Wilson R."/>
            <person name="Cheng Z."/>
            <person name="Jin W."/>
            <person name="Jiang J."/>
            <person name="Leong S.A."/>
            <person name="Iwama H."/>
            <person name="Gojobori T."/>
            <person name="Itoh T."/>
            <person name="Niimura Y."/>
            <person name="Fujii Y."/>
            <person name="Habara T."/>
            <person name="Sakai H."/>
            <person name="Sato Y."/>
            <person name="Wilson G."/>
            <person name="Kumar K."/>
            <person name="McCouch S."/>
            <person name="Juretic N."/>
            <person name="Hoen D."/>
            <person name="Wright S."/>
            <person name="Bruskiewich R."/>
            <person name="Bureau T."/>
            <person name="Miyao A."/>
            <person name="Hirochika H."/>
            <person name="Nishikawa T."/>
            <person name="Kadowaki K."/>
            <person name="Sugiura M."/>
            <person name="Burr B."/>
            <person name="Sasaki T."/>
        </authorList>
    </citation>
    <scope>NUCLEOTIDE SEQUENCE [LARGE SCALE GENOMIC DNA]</scope>
    <source>
        <strain evidence="3">cv. Nipponbare</strain>
    </source>
</reference>
<organism evidence="2 3">
    <name type="scientific">Oryza sativa subsp. japonica</name>
    <name type="common">Rice</name>
    <dbReference type="NCBI Taxonomy" id="39947"/>
    <lineage>
        <taxon>Eukaryota</taxon>
        <taxon>Viridiplantae</taxon>
        <taxon>Streptophyta</taxon>
        <taxon>Embryophyta</taxon>
        <taxon>Tracheophyta</taxon>
        <taxon>Spermatophyta</taxon>
        <taxon>Magnoliopsida</taxon>
        <taxon>Liliopsida</taxon>
        <taxon>Poales</taxon>
        <taxon>Poaceae</taxon>
        <taxon>BOP clade</taxon>
        <taxon>Oryzoideae</taxon>
        <taxon>Oryzeae</taxon>
        <taxon>Oryzinae</taxon>
        <taxon>Oryza</taxon>
        <taxon>Oryza sativa</taxon>
    </lineage>
</organism>
<gene>
    <name evidence="2" type="primary">B1168F12.30</name>
</gene>
<evidence type="ECO:0000313" key="2">
    <source>
        <dbReference type="EMBL" id="BAD26404.1"/>
    </source>
</evidence>
<dbReference type="AlphaFoldDB" id="Q6H4E5"/>
<dbReference type="EMBL" id="AP005872">
    <property type="protein sequence ID" value="BAD26404.1"/>
    <property type="molecule type" value="Genomic_DNA"/>
</dbReference>
<protein>
    <submittedName>
        <fullName evidence="2">Uncharacterized protein</fullName>
    </submittedName>
</protein>
<sequence>MAAAATTTKTHRRATSAFAADEAALGQTRGRATAAAADALQSSLPTEPLLADALLPPPPTREHATAAAVDRADDSSGYGACEGHDGGDRNELEKKDADQAEACGKEERMRPWWGDEFDKGAHDSVTGNSGMVHG</sequence>
<dbReference type="Proteomes" id="UP000000763">
    <property type="component" value="Chromosome 9"/>
</dbReference>
<feature type="compositionally biased region" description="Basic and acidic residues" evidence="1">
    <location>
        <begin position="82"/>
        <end position="110"/>
    </location>
</feature>
<feature type="compositionally biased region" description="Basic and acidic residues" evidence="1">
    <location>
        <begin position="60"/>
        <end position="74"/>
    </location>
</feature>
<evidence type="ECO:0000256" key="1">
    <source>
        <dbReference type="SAM" id="MobiDB-lite"/>
    </source>
</evidence>
<reference evidence="3" key="2">
    <citation type="journal article" date="2008" name="Nucleic Acids Res.">
        <title>The rice annotation project database (RAP-DB): 2008 update.</title>
        <authorList>
            <consortium name="The rice annotation project (RAP)"/>
        </authorList>
    </citation>
    <scope>GENOME REANNOTATION</scope>
    <source>
        <strain evidence="3">cv. Nipponbare</strain>
    </source>
</reference>
<feature type="region of interest" description="Disordered" evidence="1">
    <location>
        <begin position="1"/>
        <end position="31"/>
    </location>
</feature>
<proteinExistence type="predicted"/>
<feature type="compositionally biased region" description="Polar residues" evidence="1">
    <location>
        <begin position="125"/>
        <end position="134"/>
    </location>
</feature>